<proteinExistence type="inferred from homology"/>
<protein>
    <recommendedName>
        <fullName evidence="16">UDP-N-acetylenolpyruvoylglucosamine reductase</fullName>
        <ecNumber evidence="16">1.3.1.98</ecNumber>
    </recommendedName>
    <alternativeName>
        <fullName evidence="16">UDP-N-acetylmuramate dehydrogenase</fullName>
    </alternativeName>
</protein>
<evidence type="ECO:0000256" key="2">
    <source>
        <dbReference type="ARBA" id="ARBA00003921"/>
    </source>
</evidence>
<organism evidence="18 19">
    <name type="scientific">Tengunoibacter tsumagoiensis</name>
    <dbReference type="NCBI Taxonomy" id="2014871"/>
    <lineage>
        <taxon>Bacteria</taxon>
        <taxon>Bacillati</taxon>
        <taxon>Chloroflexota</taxon>
        <taxon>Ktedonobacteria</taxon>
        <taxon>Ktedonobacterales</taxon>
        <taxon>Dictyobacteraceae</taxon>
        <taxon>Tengunoibacter</taxon>
    </lineage>
</organism>
<dbReference type="PROSITE" id="PS51387">
    <property type="entry name" value="FAD_PCMH"/>
    <property type="match status" value="1"/>
</dbReference>
<evidence type="ECO:0000256" key="14">
    <source>
        <dbReference type="ARBA" id="ARBA00023316"/>
    </source>
</evidence>
<comment type="pathway">
    <text evidence="4 16">Cell wall biogenesis; peptidoglycan biosynthesis.</text>
</comment>
<dbReference type="InterPro" id="IPR006094">
    <property type="entry name" value="Oxid_FAD_bind_N"/>
</dbReference>
<keyword evidence="19" id="KW-1185">Reference proteome</keyword>
<evidence type="ECO:0000256" key="8">
    <source>
        <dbReference type="ARBA" id="ARBA00022827"/>
    </source>
</evidence>
<evidence type="ECO:0000256" key="4">
    <source>
        <dbReference type="ARBA" id="ARBA00004752"/>
    </source>
</evidence>
<gene>
    <name evidence="18" type="primary">murB_1</name>
    <name evidence="16" type="synonym">murB</name>
    <name evidence="18" type="ORF">KTT_14790</name>
</gene>
<feature type="domain" description="FAD-binding PCMH-type" evidence="17">
    <location>
        <begin position="34"/>
        <end position="235"/>
    </location>
</feature>
<comment type="similarity">
    <text evidence="16">Belongs to the MurB family.</text>
</comment>
<dbReference type="PANTHER" id="PTHR21071">
    <property type="entry name" value="UDP-N-ACETYLENOLPYRUVOYLGLUCOSAMINE REDUCTASE"/>
    <property type="match status" value="1"/>
</dbReference>
<dbReference type="PANTHER" id="PTHR21071:SF4">
    <property type="entry name" value="UDP-N-ACETYLENOLPYRUVOYLGLUCOSAMINE REDUCTASE"/>
    <property type="match status" value="1"/>
</dbReference>
<dbReference type="InterPro" id="IPR036318">
    <property type="entry name" value="FAD-bd_PCMH-like_sf"/>
</dbReference>
<keyword evidence="12 16" id="KW-0560">Oxidoreductase</keyword>
<keyword evidence="5 16" id="KW-0963">Cytoplasm</keyword>
<dbReference type="InterPro" id="IPR016167">
    <property type="entry name" value="FAD-bd_PCMH_sub1"/>
</dbReference>
<keyword evidence="8 16" id="KW-0274">FAD</keyword>
<evidence type="ECO:0000256" key="11">
    <source>
        <dbReference type="ARBA" id="ARBA00022984"/>
    </source>
</evidence>
<dbReference type="Pfam" id="PF02873">
    <property type="entry name" value="MurB_C"/>
    <property type="match status" value="1"/>
</dbReference>
<dbReference type="UniPathway" id="UPA00219"/>
<dbReference type="EMBL" id="BIFR01000001">
    <property type="protein sequence ID" value="GCE11620.1"/>
    <property type="molecule type" value="Genomic_DNA"/>
</dbReference>
<dbReference type="Gene3D" id="3.30.465.10">
    <property type="match status" value="1"/>
</dbReference>
<dbReference type="GO" id="GO:0071949">
    <property type="term" value="F:FAD binding"/>
    <property type="evidence" value="ECO:0007669"/>
    <property type="project" value="InterPro"/>
</dbReference>
<dbReference type="GO" id="GO:0008360">
    <property type="term" value="P:regulation of cell shape"/>
    <property type="evidence" value="ECO:0007669"/>
    <property type="project" value="UniProtKB-KW"/>
</dbReference>
<comment type="cofactor">
    <cofactor evidence="1 16">
        <name>FAD</name>
        <dbReference type="ChEBI" id="CHEBI:57692"/>
    </cofactor>
</comment>
<evidence type="ECO:0000256" key="9">
    <source>
        <dbReference type="ARBA" id="ARBA00022857"/>
    </source>
</evidence>
<evidence type="ECO:0000256" key="15">
    <source>
        <dbReference type="ARBA" id="ARBA00048914"/>
    </source>
</evidence>
<dbReference type="EC" id="1.3.1.98" evidence="16"/>
<evidence type="ECO:0000256" key="16">
    <source>
        <dbReference type="HAMAP-Rule" id="MF_00037"/>
    </source>
</evidence>
<keyword evidence="14 16" id="KW-0961">Cell wall biogenesis/degradation</keyword>
<comment type="catalytic activity">
    <reaction evidence="15 16">
        <text>UDP-N-acetyl-alpha-D-muramate + NADP(+) = UDP-N-acetyl-3-O-(1-carboxyvinyl)-alpha-D-glucosamine + NADPH + H(+)</text>
        <dbReference type="Rhea" id="RHEA:12248"/>
        <dbReference type="ChEBI" id="CHEBI:15378"/>
        <dbReference type="ChEBI" id="CHEBI:57783"/>
        <dbReference type="ChEBI" id="CHEBI:58349"/>
        <dbReference type="ChEBI" id="CHEBI:68483"/>
        <dbReference type="ChEBI" id="CHEBI:70757"/>
        <dbReference type="EC" id="1.3.1.98"/>
    </reaction>
</comment>
<dbReference type="Proteomes" id="UP000287352">
    <property type="component" value="Unassembled WGS sequence"/>
</dbReference>
<comment type="subcellular location">
    <subcellularLocation>
        <location evidence="3 16">Cytoplasm</location>
    </subcellularLocation>
</comment>
<sequence length="346" mass="38111">MVFDTHRAYEVLSHHFHKRVHCQEPLAQHSSFSVGGEADLWITLETPRELADLIGLCSQEHWPLLVVGSGSNTLYADNGVRGIVARMDAHNYQVETQPDGSAIVTATAGVTWSELLHAVVPLGWGGLEFGIGIPGTLGAGVVSNAGAHNQDLGQALLWIEVLDARGCNVAMEDEYAHPLLRRYVHADLELGYLHSRFRKQPAAQIDPDGNLLLAAHHLISPAEFIVTLALRLHRQDPTELLALLDQHREYRKQTEPSQLHLGSIFKNPPDTTAHDLIDKAGLRGKTCGNAQISLQNANYIVNLGGARAQDIVDLMIEAHQRVLKQSHVSLELNVELLGAWPYRETE</sequence>
<evidence type="ECO:0000256" key="10">
    <source>
        <dbReference type="ARBA" id="ARBA00022960"/>
    </source>
</evidence>
<evidence type="ECO:0000256" key="3">
    <source>
        <dbReference type="ARBA" id="ARBA00004496"/>
    </source>
</evidence>
<dbReference type="InterPro" id="IPR003170">
    <property type="entry name" value="MurB"/>
</dbReference>
<evidence type="ECO:0000256" key="12">
    <source>
        <dbReference type="ARBA" id="ARBA00023002"/>
    </source>
</evidence>
<dbReference type="Gene3D" id="3.30.43.10">
    <property type="entry name" value="Uridine Diphospho-n-acetylenolpyruvylglucosamine Reductase, domain 2"/>
    <property type="match status" value="1"/>
</dbReference>
<keyword evidence="10 16" id="KW-0133">Cell shape</keyword>
<dbReference type="GO" id="GO:0071555">
    <property type="term" value="P:cell wall organization"/>
    <property type="evidence" value="ECO:0007669"/>
    <property type="project" value="UniProtKB-KW"/>
</dbReference>
<dbReference type="SUPFAM" id="SSF56176">
    <property type="entry name" value="FAD-binding/transporter-associated domain-like"/>
    <property type="match status" value="1"/>
</dbReference>
<dbReference type="GO" id="GO:0008762">
    <property type="term" value="F:UDP-N-acetylmuramate dehydrogenase activity"/>
    <property type="evidence" value="ECO:0007669"/>
    <property type="project" value="UniProtKB-UniRule"/>
</dbReference>
<feature type="active site" description="Proton donor" evidence="16">
    <location>
        <position position="263"/>
    </location>
</feature>
<comment type="caution">
    <text evidence="18">The sequence shown here is derived from an EMBL/GenBank/DDBJ whole genome shotgun (WGS) entry which is preliminary data.</text>
</comment>
<evidence type="ECO:0000256" key="1">
    <source>
        <dbReference type="ARBA" id="ARBA00001974"/>
    </source>
</evidence>
<dbReference type="NCBIfam" id="TIGR00179">
    <property type="entry name" value="murB"/>
    <property type="match status" value="1"/>
</dbReference>
<accession>A0A401ZXQ4</accession>
<dbReference type="InterPro" id="IPR036635">
    <property type="entry name" value="MurB_C_sf"/>
</dbReference>
<keyword evidence="7 16" id="KW-0285">Flavoprotein</keyword>
<keyword evidence="11 16" id="KW-0573">Peptidoglycan synthesis</keyword>
<evidence type="ECO:0000256" key="7">
    <source>
        <dbReference type="ARBA" id="ARBA00022630"/>
    </source>
</evidence>
<dbReference type="GO" id="GO:0005829">
    <property type="term" value="C:cytosol"/>
    <property type="evidence" value="ECO:0007669"/>
    <property type="project" value="TreeGrafter"/>
</dbReference>
<evidence type="ECO:0000256" key="6">
    <source>
        <dbReference type="ARBA" id="ARBA00022618"/>
    </source>
</evidence>
<evidence type="ECO:0000256" key="5">
    <source>
        <dbReference type="ARBA" id="ARBA00022490"/>
    </source>
</evidence>
<keyword evidence="6 16" id="KW-0132">Cell division</keyword>
<evidence type="ECO:0000313" key="19">
    <source>
        <dbReference type="Proteomes" id="UP000287352"/>
    </source>
</evidence>
<dbReference type="RefSeq" id="WP_161975325.1">
    <property type="nucleotide sequence ID" value="NZ_BIFR01000001.1"/>
</dbReference>
<comment type="caution">
    <text evidence="16">Lacks conserved residue(s) required for the propagation of feature annotation.</text>
</comment>
<dbReference type="Pfam" id="PF01565">
    <property type="entry name" value="FAD_binding_4"/>
    <property type="match status" value="1"/>
</dbReference>
<dbReference type="InterPro" id="IPR011601">
    <property type="entry name" value="MurB_C"/>
</dbReference>
<name>A0A401ZXQ4_9CHLR</name>
<comment type="function">
    <text evidence="2 16">Cell wall formation.</text>
</comment>
<evidence type="ECO:0000256" key="13">
    <source>
        <dbReference type="ARBA" id="ARBA00023306"/>
    </source>
</evidence>
<dbReference type="SUPFAM" id="SSF56194">
    <property type="entry name" value="Uridine diphospho-N-Acetylenolpyruvylglucosamine reductase, MurB, C-terminal domain"/>
    <property type="match status" value="1"/>
</dbReference>
<dbReference type="AlphaFoldDB" id="A0A401ZXQ4"/>
<dbReference type="GO" id="GO:0009252">
    <property type="term" value="P:peptidoglycan biosynthetic process"/>
    <property type="evidence" value="ECO:0007669"/>
    <property type="project" value="UniProtKB-UniRule"/>
</dbReference>
<reference evidence="19" key="1">
    <citation type="submission" date="2018-12" db="EMBL/GenBank/DDBJ databases">
        <title>Tengunoibacter tsumagoiensis gen. nov., sp. nov., Dictyobacter kobayashii sp. nov., D. alpinus sp. nov., and D. joshuensis sp. nov. and description of Dictyobacteraceae fam. nov. within the order Ktedonobacterales isolated from Tengu-no-mugimeshi.</title>
        <authorList>
            <person name="Wang C.M."/>
            <person name="Zheng Y."/>
            <person name="Sakai Y."/>
            <person name="Toyoda A."/>
            <person name="Minakuchi Y."/>
            <person name="Abe K."/>
            <person name="Yokota A."/>
            <person name="Yabe S."/>
        </authorList>
    </citation>
    <scope>NUCLEOTIDE SEQUENCE [LARGE SCALE GENOMIC DNA]</scope>
    <source>
        <strain evidence="19">Uno3</strain>
    </source>
</reference>
<dbReference type="Gene3D" id="3.90.78.10">
    <property type="entry name" value="UDP-N-acetylenolpyruvoylglucosamine reductase, C-terminal domain"/>
    <property type="match status" value="1"/>
</dbReference>
<evidence type="ECO:0000259" key="17">
    <source>
        <dbReference type="PROSITE" id="PS51387"/>
    </source>
</evidence>
<keyword evidence="13 16" id="KW-0131">Cell cycle</keyword>
<dbReference type="InterPro" id="IPR016166">
    <property type="entry name" value="FAD-bd_PCMH"/>
</dbReference>
<dbReference type="GO" id="GO:0051301">
    <property type="term" value="P:cell division"/>
    <property type="evidence" value="ECO:0007669"/>
    <property type="project" value="UniProtKB-KW"/>
</dbReference>
<keyword evidence="9 16" id="KW-0521">NADP</keyword>
<evidence type="ECO:0000313" key="18">
    <source>
        <dbReference type="EMBL" id="GCE11620.1"/>
    </source>
</evidence>
<dbReference type="InterPro" id="IPR016169">
    <property type="entry name" value="FAD-bd_PCMH_sub2"/>
</dbReference>
<dbReference type="HAMAP" id="MF_00037">
    <property type="entry name" value="MurB"/>
    <property type="match status" value="1"/>
</dbReference>